<dbReference type="Gene3D" id="3.30.30.30">
    <property type="match status" value="1"/>
</dbReference>
<evidence type="ECO:0000313" key="2">
    <source>
        <dbReference type="EMBL" id="KLO11764.1"/>
    </source>
</evidence>
<dbReference type="InParanoid" id="A0A0H2RIU3"/>
<name>A0A0H2RIU3_9AGAM</name>
<feature type="region of interest" description="Disordered" evidence="1">
    <location>
        <begin position="160"/>
        <end position="283"/>
    </location>
</feature>
<organism evidence="2 3">
    <name type="scientific">Schizopora paradoxa</name>
    <dbReference type="NCBI Taxonomy" id="27342"/>
    <lineage>
        <taxon>Eukaryota</taxon>
        <taxon>Fungi</taxon>
        <taxon>Dikarya</taxon>
        <taxon>Basidiomycota</taxon>
        <taxon>Agaricomycotina</taxon>
        <taxon>Agaricomycetes</taxon>
        <taxon>Hymenochaetales</taxon>
        <taxon>Schizoporaceae</taxon>
        <taxon>Schizopora</taxon>
    </lineage>
</organism>
<dbReference type="Proteomes" id="UP000053477">
    <property type="component" value="Unassembled WGS sequence"/>
</dbReference>
<sequence>MVASASSLLGGLQHALTPEDNDDGRAQVGDGSAGNGSSRRRFREVHTAHPPQSQPSTPTISRPPFVRLDDASETSSDKAGRPSLPSPSSRTTISDAASEIRVMRDESSANGSQGEGITHSQALRPNYLVIRRDRQCSRPAESHRPELAACSSAWQQDIVARETLGPGEQRGRVDGGERRTRRGGVSANGSQRRLHSTCDDDPQHALTGLSRRSSEHVERAHTPPSIHVRGSARSWIVGAASSPGRMCSSKKDRRRLSDDARPEEPDRHESSQHGLRRKTSHLSQFHRCLGRPQHEALPLQGHFPYKVVDSGNSKPVVDVTYRGETKKFMPKKSHLWSSLALPSRALSSPSPRTPTTPNVNPPRTQGRSPASTFSGLSKGPLHTVSTG</sequence>
<gene>
    <name evidence="2" type="ORF">SCHPADRAFT_941755</name>
</gene>
<protein>
    <submittedName>
        <fullName evidence="2">Uncharacterized protein</fullName>
    </submittedName>
</protein>
<evidence type="ECO:0000256" key="1">
    <source>
        <dbReference type="SAM" id="MobiDB-lite"/>
    </source>
</evidence>
<dbReference type="EMBL" id="KQ085992">
    <property type="protein sequence ID" value="KLO11764.1"/>
    <property type="molecule type" value="Genomic_DNA"/>
</dbReference>
<feature type="region of interest" description="Disordered" evidence="1">
    <location>
        <begin position="331"/>
        <end position="387"/>
    </location>
</feature>
<accession>A0A0H2RIU3</accession>
<feature type="compositionally biased region" description="Basic and acidic residues" evidence="1">
    <location>
        <begin position="169"/>
        <end position="178"/>
    </location>
</feature>
<feature type="compositionally biased region" description="Low complexity" evidence="1">
    <location>
        <begin position="50"/>
        <end position="64"/>
    </location>
</feature>
<dbReference type="AlphaFoldDB" id="A0A0H2RIU3"/>
<feature type="compositionally biased region" description="Polar residues" evidence="1">
    <location>
        <begin position="365"/>
        <end position="375"/>
    </location>
</feature>
<feature type="compositionally biased region" description="Low complexity" evidence="1">
    <location>
        <begin position="337"/>
        <end position="363"/>
    </location>
</feature>
<feature type="compositionally biased region" description="Basic and acidic residues" evidence="1">
    <location>
        <begin position="212"/>
        <end position="221"/>
    </location>
</feature>
<evidence type="ECO:0000313" key="3">
    <source>
        <dbReference type="Proteomes" id="UP000053477"/>
    </source>
</evidence>
<feature type="compositionally biased region" description="Basic and acidic residues" evidence="1">
    <location>
        <begin position="67"/>
        <end position="80"/>
    </location>
</feature>
<feature type="region of interest" description="Disordered" evidence="1">
    <location>
        <begin position="1"/>
        <end position="121"/>
    </location>
</feature>
<proteinExistence type="predicted"/>
<keyword evidence="3" id="KW-1185">Reference proteome</keyword>
<feature type="compositionally biased region" description="Basic and acidic residues" evidence="1">
    <location>
        <begin position="255"/>
        <end position="271"/>
    </location>
</feature>
<reference evidence="2 3" key="1">
    <citation type="submission" date="2015-04" db="EMBL/GenBank/DDBJ databases">
        <title>Complete genome sequence of Schizopora paradoxa KUC8140, a cosmopolitan wood degrader in East Asia.</title>
        <authorList>
            <consortium name="DOE Joint Genome Institute"/>
            <person name="Min B."/>
            <person name="Park H."/>
            <person name="Jang Y."/>
            <person name="Kim J.-J."/>
            <person name="Kim K.H."/>
            <person name="Pangilinan J."/>
            <person name="Lipzen A."/>
            <person name="Riley R."/>
            <person name="Grigoriev I.V."/>
            <person name="Spatafora J.W."/>
            <person name="Choi I.-G."/>
        </authorList>
    </citation>
    <scope>NUCLEOTIDE SEQUENCE [LARGE SCALE GENOMIC DNA]</scope>
    <source>
        <strain evidence="2 3">KUC8140</strain>
    </source>
</reference>